<evidence type="ECO:0000259" key="6">
    <source>
        <dbReference type="Pfam" id="PF02668"/>
    </source>
</evidence>
<name>A0ABS4PI56_9PSEU</name>
<dbReference type="InterPro" id="IPR042098">
    <property type="entry name" value="TauD-like_sf"/>
</dbReference>
<proteinExistence type="inferred from homology"/>
<accession>A0ABS4PI56</accession>
<protein>
    <submittedName>
        <fullName evidence="7">Taurine dioxygenase</fullName>
        <ecNumber evidence="7">1.14.11.17</ecNumber>
    </submittedName>
</protein>
<dbReference type="InterPro" id="IPR003819">
    <property type="entry name" value="TauD/TfdA-like"/>
</dbReference>
<feature type="domain" description="TauD/TfdA-like" evidence="6">
    <location>
        <begin position="41"/>
        <end position="294"/>
    </location>
</feature>
<dbReference type="Proteomes" id="UP000741013">
    <property type="component" value="Unassembled WGS sequence"/>
</dbReference>
<evidence type="ECO:0000313" key="7">
    <source>
        <dbReference type="EMBL" id="MBP2179050.1"/>
    </source>
</evidence>
<keyword evidence="5" id="KW-0408">Iron</keyword>
<sequence>MSVDLPIRAALRPARVPADGILEGPRVLNRGESRPYSLFSLTPLGPVIGAEIDGVDLGAPLTADLRAELNRALLEWKVLFFRDQDITSAQQRDFARNWGPLETNPFIPTGDSEQVTRFARSSAMPGFENIWHTDVTFRPEPALGSVLRLIEVPPFGGDTMWADMAAAYDNLPEDVRARIDGLTAVHDFIPGFERFSDLDFLAAHQEQFPPVEHPVVRTHPESGRRMLFVNQAFTTHIVGLEREESDRLLRLLFQQAHVPEFQVRFRWRPNSVAFWDNRATQHYAVNDYFPHARVAERVAIAGDRPF</sequence>
<comment type="caution">
    <text evidence="7">The sequence shown here is derived from an EMBL/GenBank/DDBJ whole genome shotgun (WGS) entry which is preliminary data.</text>
</comment>
<dbReference type="InterPro" id="IPR051323">
    <property type="entry name" value="AtsK-like"/>
</dbReference>
<organism evidence="7 8">
    <name type="scientific">Amycolatopsis magusensis</name>
    <dbReference type="NCBI Taxonomy" id="882444"/>
    <lineage>
        <taxon>Bacteria</taxon>
        <taxon>Bacillati</taxon>
        <taxon>Actinomycetota</taxon>
        <taxon>Actinomycetes</taxon>
        <taxon>Pseudonocardiales</taxon>
        <taxon>Pseudonocardiaceae</taxon>
        <taxon>Amycolatopsis</taxon>
    </lineage>
</organism>
<dbReference type="GO" id="GO:0000908">
    <property type="term" value="F:taurine dioxygenase activity"/>
    <property type="evidence" value="ECO:0007669"/>
    <property type="project" value="UniProtKB-EC"/>
</dbReference>
<evidence type="ECO:0000256" key="3">
    <source>
        <dbReference type="ARBA" id="ARBA00022964"/>
    </source>
</evidence>
<dbReference type="PANTHER" id="PTHR30468">
    <property type="entry name" value="ALPHA-KETOGLUTARATE-DEPENDENT SULFONATE DIOXYGENASE"/>
    <property type="match status" value="1"/>
</dbReference>
<comment type="similarity">
    <text evidence="1">Belongs to the TfdA dioxygenase family.</text>
</comment>
<reference evidence="7 8" key="1">
    <citation type="submission" date="2021-03" db="EMBL/GenBank/DDBJ databases">
        <title>Sequencing the genomes of 1000 actinobacteria strains.</title>
        <authorList>
            <person name="Klenk H.-P."/>
        </authorList>
    </citation>
    <scope>NUCLEOTIDE SEQUENCE [LARGE SCALE GENOMIC DNA]</scope>
    <source>
        <strain evidence="7 8">DSM 45510</strain>
    </source>
</reference>
<evidence type="ECO:0000256" key="4">
    <source>
        <dbReference type="ARBA" id="ARBA00023002"/>
    </source>
</evidence>
<dbReference type="SUPFAM" id="SSF51197">
    <property type="entry name" value="Clavaminate synthase-like"/>
    <property type="match status" value="1"/>
</dbReference>
<dbReference type="RefSeq" id="WP_209662806.1">
    <property type="nucleotide sequence ID" value="NZ_JAGGMS010000001.1"/>
</dbReference>
<keyword evidence="3 7" id="KW-0223">Dioxygenase</keyword>
<keyword evidence="8" id="KW-1185">Reference proteome</keyword>
<evidence type="ECO:0000256" key="1">
    <source>
        <dbReference type="ARBA" id="ARBA00005896"/>
    </source>
</evidence>
<gene>
    <name evidence="7" type="ORF">JOM49_000576</name>
</gene>
<keyword evidence="2" id="KW-0479">Metal-binding</keyword>
<dbReference type="EC" id="1.14.11.17" evidence="7"/>
<dbReference type="Pfam" id="PF02668">
    <property type="entry name" value="TauD"/>
    <property type="match status" value="1"/>
</dbReference>
<evidence type="ECO:0000313" key="8">
    <source>
        <dbReference type="Proteomes" id="UP000741013"/>
    </source>
</evidence>
<dbReference type="PANTHER" id="PTHR30468:SF1">
    <property type="entry name" value="ALPHA-KETOGLUTARATE-DEPENDENT SULFONATE DIOXYGENASE"/>
    <property type="match status" value="1"/>
</dbReference>
<dbReference type="EMBL" id="JAGGMS010000001">
    <property type="protein sequence ID" value="MBP2179050.1"/>
    <property type="molecule type" value="Genomic_DNA"/>
</dbReference>
<keyword evidence="4 7" id="KW-0560">Oxidoreductase</keyword>
<evidence type="ECO:0000256" key="2">
    <source>
        <dbReference type="ARBA" id="ARBA00022723"/>
    </source>
</evidence>
<evidence type="ECO:0000256" key="5">
    <source>
        <dbReference type="ARBA" id="ARBA00023004"/>
    </source>
</evidence>
<dbReference type="Gene3D" id="3.60.130.10">
    <property type="entry name" value="Clavaminate synthase-like"/>
    <property type="match status" value="1"/>
</dbReference>